<organism evidence="2">
    <name type="scientific">Paraconexibacter sp. AEG42_29</name>
    <dbReference type="NCBI Taxonomy" id="2997339"/>
    <lineage>
        <taxon>Bacteria</taxon>
        <taxon>Bacillati</taxon>
        <taxon>Actinomycetota</taxon>
        <taxon>Thermoleophilia</taxon>
        <taxon>Solirubrobacterales</taxon>
        <taxon>Paraconexibacteraceae</taxon>
        <taxon>Paraconexibacter</taxon>
    </lineage>
</organism>
<accession>A0AAU7B1C0</accession>
<sequence length="292" mass="30936">MPTPVRTMKTSEAAALLRVSPNTLRAWERRFGYPMPRRSDGGHRRYVAADLEALRDALEDGLSIQSAIGKARSSISTGSGSLANALLAFNSDGADRAMESALAFGTVENAVETVLIPGTTSIHDSHGTNAATWVFAARWALGWMDRVQRMGGDTAPQHAVLIGEALGSVVTPERVTVRALELLLARSGVRVLSTPVDATERIGMIADSGLAPAMLLVAGSEVSNDTVGRWVFAASAILGRPPVVLYPQRQPKGRQVPLPTVSLAVTVASIHESLAQRGSSPDRADDGLRRVS</sequence>
<proteinExistence type="predicted"/>
<dbReference type="Gene3D" id="1.10.1660.10">
    <property type="match status" value="1"/>
</dbReference>
<dbReference type="InterPro" id="IPR009061">
    <property type="entry name" value="DNA-bd_dom_put_sf"/>
</dbReference>
<dbReference type="InterPro" id="IPR000551">
    <property type="entry name" value="MerR-type_HTH_dom"/>
</dbReference>
<dbReference type="KEGG" id="parq:DSM112329_04686"/>
<dbReference type="SMART" id="SM00422">
    <property type="entry name" value="HTH_MERR"/>
    <property type="match status" value="1"/>
</dbReference>
<dbReference type="GO" id="GO:0006355">
    <property type="term" value="P:regulation of DNA-templated transcription"/>
    <property type="evidence" value="ECO:0007669"/>
    <property type="project" value="InterPro"/>
</dbReference>
<reference evidence="2" key="1">
    <citation type="submission" date="2022-12" db="EMBL/GenBank/DDBJ databases">
        <title>Paraconexibacter alkalitolerans sp. nov. and Baekduia alba sp. nov., isolated from soil and emended description of the genera Paraconexibacter (Chun et al., 2020) and Baekduia (An et al., 2020).</title>
        <authorList>
            <person name="Vieira S."/>
            <person name="Huber K.J."/>
            <person name="Geppert A."/>
            <person name="Wolf J."/>
            <person name="Neumann-Schaal M."/>
            <person name="Muesken M."/>
            <person name="Overmann J."/>
        </authorList>
    </citation>
    <scope>NUCLEOTIDE SEQUENCE</scope>
    <source>
        <strain evidence="2">AEG42_29</strain>
    </source>
</reference>
<feature type="domain" description="HTH merR-type" evidence="1">
    <location>
        <begin position="7"/>
        <end position="55"/>
    </location>
</feature>
<dbReference type="Pfam" id="PF13411">
    <property type="entry name" value="MerR_1"/>
    <property type="match status" value="1"/>
</dbReference>
<dbReference type="EMBL" id="CP114014">
    <property type="protein sequence ID" value="XAY07795.1"/>
    <property type="molecule type" value="Genomic_DNA"/>
</dbReference>
<name>A0AAU7B1C0_9ACTN</name>
<evidence type="ECO:0000259" key="1">
    <source>
        <dbReference type="PROSITE" id="PS50937"/>
    </source>
</evidence>
<dbReference type="PROSITE" id="PS50937">
    <property type="entry name" value="HTH_MERR_2"/>
    <property type="match status" value="1"/>
</dbReference>
<dbReference type="SUPFAM" id="SSF46955">
    <property type="entry name" value="Putative DNA-binding domain"/>
    <property type="match status" value="1"/>
</dbReference>
<evidence type="ECO:0000313" key="2">
    <source>
        <dbReference type="EMBL" id="XAY07795.1"/>
    </source>
</evidence>
<dbReference type="AlphaFoldDB" id="A0AAU7B1C0"/>
<gene>
    <name evidence="2" type="ORF">DSM112329_04686</name>
</gene>
<dbReference type="GO" id="GO:0003677">
    <property type="term" value="F:DNA binding"/>
    <property type="evidence" value="ECO:0007669"/>
    <property type="project" value="InterPro"/>
</dbReference>
<protein>
    <recommendedName>
        <fullName evidence="1">HTH merR-type domain-containing protein</fullName>
    </recommendedName>
</protein>